<dbReference type="PROSITE" id="PS50111">
    <property type="entry name" value="CHEMOTAXIS_TRANSDUC_2"/>
    <property type="match status" value="1"/>
</dbReference>
<evidence type="ECO:0000256" key="9">
    <source>
        <dbReference type="ARBA" id="ARBA00029447"/>
    </source>
</evidence>
<dbReference type="GO" id="GO:0006935">
    <property type="term" value="P:chemotaxis"/>
    <property type="evidence" value="ECO:0007669"/>
    <property type="project" value="UniProtKB-KW"/>
</dbReference>
<evidence type="ECO:0000256" key="7">
    <source>
        <dbReference type="ARBA" id="ARBA00023136"/>
    </source>
</evidence>
<dbReference type="AlphaFoldDB" id="A0A5E7DLW8"/>
<dbReference type="InterPro" id="IPR004089">
    <property type="entry name" value="MCPsignal_dom"/>
</dbReference>
<evidence type="ECO:0000256" key="10">
    <source>
        <dbReference type="PROSITE-ProRule" id="PRU00284"/>
    </source>
</evidence>
<evidence type="ECO:0000259" key="16">
    <source>
        <dbReference type="PROSITE" id="PS51753"/>
    </source>
</evidence>
<keyword evidence="5 12" id="KW-0812">Transmembrane</keyword>
<dbReference type="CDD" id="cd11386">
    <property type="entry name" value="MCP_signal"/>
    <property type="match status" value="1"/>
</dbReference>
<dbReference type="Pfam" id="PF00015">
    <property type="entry name" value="MCPsignal"/>
    <property type="match status" value="1"/>
</dbReference>
<feature type="signal peptide" evidence="13">
    <location>
        <begin position="1"/>
        <end position="21"/>
    </location>
</feature>
<dbReference type="EMBL" id="CABVHW010000015">
    <property type="protein sequence ID" value="VVO18570.1"/>
    <property type="molecule type" value="Genomic_DNA"/>
</dbReference>
<gene>
    <name evidence="17" type="ORF">PS710_04049</name>
</gene>
<keyword evidence="11" id="KW-0175">Coiled coil</keyword>
<dbReference type="SMART" id="SM01358">
    <property type="entry name" value="HBM"/>
    <property type="match status" value="1"/>
</dbReference>
<dbReference type="SMART" id="SM00283">
    <property type="entry name" value="MA"/>
    <property type="match status" value="1"/>
</dbReference>
<evidence type="ECO:0000256" key="2">
    <source>
        <dbReference type="ARBA" id="ARBA00022475"/>
    </source>
</evidence>
<reference evidence="17 18" key="1">
    <citation type="submission" date="2019-09" db="EMBL/GenBank/DDBJ databases">
        <authorList>
            <person name="Chandra G."/>
            <person name="Truman W A."/>
        </authorList>
    </citation>
    <scope>NUCLEOTIDE SEQUENCE [LARGE SCALE GENOMIC DNA]</scope>
    <source>
        <strain evidence="17">PS710</strain>
    </source>
</reference>
<organism evidence="17 18">
    <name type="scientific">Pseudomonas fluorescens</name>
    <dbReference type="NCBI Taxonomy" id="294"/>
    <lineage>
        <taxon>Bacteria</taxon>
        <taxon>Pseudomonadati</taxon>
        <taxon>Pseudomonadota</taxon>
        <taxon>Gammaproteobacteria</taxon>
        <taxon>Pseudomonadales</taxon>
        <taxon>Pseudomonadaceae</taxon>
        <taxon>Pseudomonas</taxon>
    </lineage>
</organism>
<evidence type="ECO:0000256" key="5">
    <source>
        <dbReference type="ARBA" id="ARBA00022692"/>
    </source>
</evidence>
<dbReference type="InterPro" id="IPR003660">
    <property type="entry name" value="HAMP_dom"/>
</dbReference>
<keyword evidence="2" id="KW-1003">Cell membrane</keyword>
<dbReference type="FunFam" id="1.10.287.950:FF:000001">
    <property type="entry name" value="Methyl-accepting chemotaxis sensory transducer"/>
    <property type="match status" value="1"/>
</dbReference>
<sequence length="700" mass="75534" precursor="true">MPAKAACQSAYLLAVTTPSLASQLLQGAATTDPFIRIINVSIQDLTMASASASFFLDMSVRKKLLTGFGLVLSVNLLVALVSFNALDRTLKRFDTVLKVKDLDTRLYQVRQQEKNFIISGDDRDIQRAVATLDEIRQIAAASLKVMLIPQTVTLMNQVSQEVDRYQDKLLELNQASIQNRAIQAAMEVSAREAVKQFDALEASLAATAVSEIREHADENSLRSLEFARQASDLTKEVLSARRREKDFILRGEQQYADLLLAHFEKVNNSGKQLRNSLIDPATQGNIDAALRQLSRYQADFDQLQQSLRKLKTTQAEMNERATQAASASNDAVNLQLKILETQASQAKTMLSVATLVGFVVGLLAALLIARMIVGPLQRVVGLARRVADGDLSQDIHSDRKDELGMLMQAMQSMTLSLRHLLTRLSSSIEQLATAAEEMSAVTEQSSTGITRQKLETEQVATAMNEMVATVQDVARNAEAAASSADQADRQANQGTVVVRQTIERIEKLALTVEHSAQSIERLNHDSANIGTVLDVIKSIADQTNLLALNAAIEAARAGDAGRGFAVVADEVRALARRTQESTAQIEGLIGSLQTGAQGAVDLMGMSRVEAGHTVGSAKEAGAVLVTINTAVSNIQQMNQQIATAAEQQSSVAEGINRSVASIRDVAEQSATAAEESSAASSDLARLGGELQTLVSRFKLV</sequence>
<keyword evidence="7 12" id="KW-0472">Membrane</keyword>
<evidence type="ECO:0000259" key="15">
    <source>
        <dbReference type="PROSITE" id="PS50885"/>
    </source>
</evidence>
<keyword evidence="3" id="KW-0488">Methylation</keyword>
<evidence type="ECO:0000256" key="12">
    <source>
        <dbReference type="SAM" id="Phobius"/>
    </source>
</evidence>
<evidence type="ECO:0008006" key="19">
    <source>
        <dbReference type="Google" id="ProtNLM"/>
    </source>
</evidence>
<evidence type="ECO:0000259" key="14">
    <source>
        <dbReference type="PROSITE" id="PS50111"/>
    </source>
</evidence>
<evidence type="ECO:0000256" key="1">
    <source>
        <dbReference type="ARBA" id="ARBA00004651"/>
    </source>
</evidence>
<evidence type="ECO:0000313" key="17">
    <source>
        <dbReference type="EMBL" id="VVO18570.1"/>
    </source>
</evidence>
<comment type="similarity">
    <text evidence="9">Belongs to the methyl-accepting chemotaxis (MCP) protein family.</text>
</comment>
<evidence type="ECO:0000256" key="3">
    <source>
        <dbReference type="ARBA" id="ARBA00022481"/>
    </source>
</evidence>
<keyword evidence="13" id="KW-0732">Signal</keyword>
<feature type="domain" description="HBM" evidence="16">
    <location>
        <begin position="91"/>
        <end position="343"/>
    </location>
</feature>
<dbReference type="Proteomes" id="UP000381093">
    <property type="component" value="Unassembled WGS sequence"/>
</dbReference>
<dbReference type="PANTHER" id="PTHR32089">
    <property type="entry name" value="METHYL-ACCEPTING CHEMOTAXIS PROTEIN MCPB"/>
    <property type="match status" value="1"/>
</dbReference>
<protein>
    <recommendedName>
        <fullName evidence="19">Methyl-accepting chemotaxis protein</fullName>
    </recommendedName>
</protein>
<feature type="transmembrane region" description="Helical" evidence="12">
    <location>
        <begin position="68"/>
        <end position="86"/>
    </location>
</feature>
<accession>A0A5E7DLW8</accession>
<dbReference type="PROSITE" id="PS51753">
    <property type="entry name" value="HBM"/>
    <property type="match status" value="1"/>
</dbReference>
<dbReference type="Pfam" id="PF00672">
    <property type="entry name" value="HAMP"/>
    <property type="match status" value="1"/>
</dbReference>
<evidence type="ECO:0000256" key="8">
    <source>
        <dbReference type="ARBA" id="ARBA00023224"/>
    </source>
</evidence>
<dbReference type="CDD" id="cd06225">
    <property type="entry name" value="HAMP"/>
    <property type="match status" value="1"/>
</dbReference>
<evidence type="ECO:0000256" key="4">
    <source>
        <dbReference type="ARBA" id="ARBA00022500"/>
    </source>
</evidence>
<feature type="domain" description="HAMP" evidence="15">
    <location>
        <begin position="370"/>
        <end position="422"/>
    </location>
</feature>
<keyword evidence="6 12" id="KW-1133">Transmembrane helix</keyword>
<dbReference type="Pfam" id="PF16591">
    <property type="entry name" value="HBM"/>
    <property type="match status" value="1"/>
</dbReference>
<feature type="domain" description="Methyl-accepting transducer" evidence="14">
    <location>
        <begin position="427"/>
        <end position="663"/>
    </location>
</feature>
<keyword evidence="4" id="KW-0145">Chemotaxis</keyword>
<comment type="subcellular location">
    <subcellularLocation>
        <location evidence="1">Cell membrane</location>
        <topology evidence="1">Multi-pass membrane protein</topology>
    </subcellularLocation>
</comment>
<dbReference type="SMART" id="SM00304">
    <property type="entry name" value="HAMP"/>
    <property type="match status" value="2"/>
</dbReference>
<dbReference type="InterPro" id="IPR032255">
    <property type="entry name" value="HBM"/>
</dbReference>
<dbReference type="Gene3D" id="1.10.287.950">
    <property type="entry name" value="Methyl-accepting chemotaxis protein"/>
    <property type="match status" value="1"/>
</dbReference>
<proteinExistence type="inferred from homology"/>
<feature type="coiled-coil region" evidence="11">
    <location>
        <begin position="286"/>
        <end position="320"/>
    </location>
</feature>
<dbReference type="SUPFAM" id="SSF58104">
    <property type="entry name" value="Methyl-accepting chemotaxis protein (MCP) signaling domain"/>
    <property type="match status" value="1"/>
</dbReference>
<name>A0A5E7DLW8_PSEFL</name>
<evidence type="ECO:0000256" key="6">
    <source>
        <dbReference type="ARBA" id="ARBA00022989"/>
    </source>
</evidence>
<evidence type="ECO:0000313" key="18">
    <source>
        <dbReference type="Proteomes" id="UP000381093"/>
    </source>
</evidence>
<evidence type="ECO:0000256" key="11">
    <source>
        <dbReference type="SAM" id="Coils"/>
    </source>
</evidence>
<dbReference type="GO" id="GO:0005886">
    <property type="term" value="C:plasma membrane"/>
    <property type="evidence" value="ECO:0007669"/>
    <property type="project" value="UniProtKB-SubCell"/>
</dbReference>
<evidence type="ECO:0000256" key="13">
    <source>
        <dbReference type="SAM" id="SignalP"/>
    </source>
</evidence>
<keyword evidence="8 10" id="KW-0807">Transducer</keyword>
<dbReference type="PROSITE" id="PS50885">
    <property type="entry name" value="HAMP"/>
    <property type="match status" value="1"/>
</dbReference>
<feature type="transmembrane region" description="Helical" evidence="12">
    <location>
        <begin position="349"/>
        <end position="369"/>
    </location>
</feature>
<dbReference type="PANTHER" id="PTHR32089:SF120">
    <property type="entry name" value="METHYL-ACCEPTING CHEMOTAXIS PROTEIN TLPQ"/>
    <property type="match status" value="1"/>
</dbReference>
<feature type="chain" id="PRO_5022980814" description="Methyl-accepting chemotaxis protein" evidence="13">
    <location>
        <begin position="22"/>
        <end position="700"/>
    </location>
</feature>
<dbReference type="GO" id="GO:0007165">
    <property type="term" value="P:signal transduction"/>
    <property type="evidence" value="ECO:0007669"/>
    <property type="project" value="UniProtKB-KW"/>
</dbReference>